<protein>
    <submittedName>
        <fullName evidence="1">Uncharacterized protein</fullName>
    </submittedName>
</protein>
<gene>
    <name evidence="1" type="ORF">BDM02DRAFT_3117476</name>
</gene>
<evidence type="ECO:0000313" key="1">
    <source>
        <dbReference type="EMBL" id="KAF9647125.1"/>
    </source>
</evidence>
<evidence type="ECO:0000313" key="2">
    <source>
        <dbReference type="Proteomes" id="UP000886501"/>
    </source>
</evidence>
<name>A0ACB6ZBS0_THEGA</name>
<dbReference type="Proteomes" id="UP000886501">
    <property type="component" value="Unassembled WGS sequence"/>
</dbReference>
<keyword evidence="2" id="KW-1185">Reference proteome</keyword>
<dbReference type="EMBL" id="MU118040">
    <property type="protein sequence ID" value="KAF9647125.1"/>
    <property type="molecule type" value="Genomic_DNA"/>
</dbReference>
<accession>A0ACB6ZBS0</accession>
<feature type="non-terminal residue" evidence="1">
    <location>
        <position position="101"/>
    </location>
</feature>
<organism evidence="1 2">
    <name type="scientific">Thelephora ganbajun</name>
    <name type="common">Ganba fungus</name>
    <dbReference type="NCBI Taxonomy" id="370292"/>
    <lineage>
        <taxon>Eukaryota</taxon>
        <taxon>Fungi</taxon>
        <taxon>Dikarya</taxon>
        <taxon>Basidiomycota</taxon>
        <taxon>Agaricomycotina</taxon>
        <taxon>Agaricomycetes</taxon>
        <taxon>Thelephorales</taxon>
        <taxon>Thelephoraceae</taxon>
        <taxon>Thelephora</taxon>
    </lineage>
</organism>
<reference evidence="1" key="2">
    <citation type="journal article" date="2020" name="Nat. Commun.">
        <title>Large-scale genome sequencing of mycorrhizal fungi provides insights into the early evolution of symbiotic traits.</title>
        <authorList>
            <person name="Miyauchi S."/>
            <person name="Kiss E."/>
            <person name="Kuo A."/>
            <person name="Drula E."/>
            <person name="Kohler A."/>
            <person name="Sanchez-Garcia M."/>
            <person name="Morin E."/>
            <person name="Andreopoulos B."/>
            <person name="Barry K.W."/>
            <person name="Bonito G."/>
            <person name="Buee M."/>
            <person name="Carver A."/>
            <person name="Chen C."/>
            <person name="Cichocki N."/>
            <person name="Clum A."/>
            <person name="Culley D."/>
            <person name="Crous P.W."/>
            <person name="Fauchery L."/>
            <person name="Girlanda M."/>
            <person name="Hayes R.D."/>
            <person name="Keri Z."/>
            <person name="LaButti K."/>
            <person name="Lipzen A."/>
            <person name="Lombard V."/>
            <person name="Magnuson J."/>
            <person name="Maillard F."/>
            <person name="Murat C."/>
            <person name="Nolan M."/>
            <person name="Ohm R.A."/>
            <person name="Pangilinan J."/>
            <person name="Pereira M.F."/>
            <person name="Perotto S."/>
            <person name="Peter M."/>
            <person name="Pfister S."/>
            <person name="Riley R."/>
            <person name="Sitrit Y."/>
            <person name="Stielow J.B."/>
            <person name="Szollosi G."/>
            <person name="Zifcakova L."/>
            <person name="Stursova M."/>
            <person name="Spatafora J.W."/>
            <person name="Tedersoo L."/>
            <person name="Vaario L.M."/>
            <person name="Yamada A."/>
            <person name="Yan M."/>
            <person name="Wang P."/>
            <person name="Xu J."/>
            <person name="Bruns T."/>
            <person name="Baldrian P."/>
            <person name="Vilgalys R."/>
            <person name="Dunand C."/>
            <person name="Henrissat B."/>
            <person name="Grigoriev I.V."/>
            <person name="Hibbett D."/>
            <person name="Nagy L.G."/>
            <person name="Martin F.M."/>
        </authorList>
    </citation>
    <scope>NUCLEOTIDE SEQUENCE</scope>
    <source>
        <strain evidence="1">P2</strain>
    </source>
</reference>
<reference evidence="1" key="1">
    <citation type="submission" date="2019-10" db="EMBL/GenBank/DDBJ databases">
        <authorList>
            <consortium name="DOE Joint Genome Institute"/>
            <person name="Kuo A."/>
            <person name="Miyauchi S."/>
            <person name="Kiss E."/>
            <person name="Drula E."/>
            <person name="Kohler A."/>
            <person name="Sanchez-Garcia M."/>
            <person name="Andreopoulos B."/>
            <person name="Barry K.W."/>
            <person name="Bonito G."/>
            <person name="Buee M."/>
            <person name="Carver A."/>
            <person name="Chen C."/>
            <person name="Cichocki N."/>
            <person name="Clum A."/>
            <person name="Culley D."/>
            <person name="Crous P.W."/>
            <person name="Fauchery L."/>
            <person name="Girlanda M."/>
            <person name="Hayes R."/>
            <person name="Keri Z."/>
            <person name="Labutti K."/>
            <person name="Lipzen A."/>
            <person name="Lombard V."/>
            <person name="Magnuson J."/>
            <person name="Maillard F."/>
            <person name="Morin E."/>
            <person name="Murat C."/>
            <person name="Nolan M."/>
            <person name="Ohm R."/>
            <person name="Pangilinan J."/>
            <person name="Pereira M."/>
            <person name="Perotto S."/>
            <person name="Peter M."/>
            <person name="Riley R."/>
            <person name="Sitrit Y."/>
            <person name="Stielow B."/>
            <person name="Szollosi G."/>
            <person name="Zifcakova L."/>
            <person name="Stursova M."/>
            <person name="Spatafora J.W."/>
            <person name="Tedersoo L."/>
            <person name="Vaario L.-M."/>
            <person name="Yamada A."/>
            <person name="Yan M."/>
            <person name="Wang P."/>
            <person name="Xu J."/>
            <person name="Bruns T."/>
            <person name="Baldrian P."/>
            <person name="Vilgalys R."/>
            <person name="Henrissat B."/>
            <person name="Grigoriev I.V."/>
            <person name="Hibbett D."/>
            <person name="Nagy L.G."/>
            <person name="Martin F.M."/>
        </authorList>
    </citation>
    <scope>NUCLEOTIDE SEQUENCE</scope>
    <source>
        <strain evidence="1">P2</strain>
    </source>
</reference>
<proteinExistence type="predicted"/>
<comment type="caution">
    <text evidence="1">The sequence shown here is derived from an EMBL/GenBank/DDBJ whole genome shotgun (WGS) entry which is preliminary data.</text>
</comment>
<sequence>MDVDIRRMSPIQHAGDWDPVHQEDPTRPAWDQEALTDNSGLRSANVSQDNFATGQPLLTLPHLSNRDSVALDMTGDKSYRNSIASQRQYDIFLERANRQLA</sequence>